<dbReference type="InterPro" id="IPR043137">
    <property type="entry name" value="GGT_ssub_C"/>
</dbReference>
<dbReference type="InterPro" id="IPR029055">
    <property type="entry name" value="Ntn_hydrolases_N"/>
</dbReference>
<dbReference type="SUPFAM" id="SSF56235">
    <property type="entry name" value="N-terminal nucleophile aminohydrolases (Ntn hydrolases)"/>
    <property type="match status" value="1"/>
</dbReference>
<dbReference type="AlphaFoldDB" id="A0A2R6ALI0"/>
<protein>
    <recommendedName>
        <fullName evidence="3">Gamma-glutamyltransferase</fullName>
    </recommendedName>
</protein>
<gene>
    <name evidence="1" type="ORF">B9Q03_10905</name>
</gene>
<evidence type="ECO:0000313" key="2">
    <source>
        <dbReference type="Proteomes" id="UP000240322"/>
    </source>
</evidence>
<organism evidence="1 2">
    <name type="scientific">Candidatus Marsarchaeota G2 archaeon OSP_D</name>
    <dbReference type="NCBI Taxonomy" id="1978157"/>
    <lineage>
        <taxon>Archaea</taxon>
        <taxon>Candidatus Marsarchaeota</taxon>
        <taxon>Candidatus Marsarchaeota group 2</taxon>
    </lineage>
</organism>
<evidence type="ECO:0000313" key="1">
    <source>
        <dbReference type="EMBL" id="PSN87238.1"/>
    </source>
</evidence>
<name>A0A2R6ALI0_9ARCH</name>
<comment type="caution">
    <text evidence="1">The sequence shown here is derived from an EMBL/GenBank/DDBJ whole genome shotgun (WGS) entry which is preliminary data.</text>
</comment>
<dbReference type="Proteomes" id="UP000240322">
    <property type="component" value="Unassembled WGS sequence"/>
</dbReference>
<dbReference type="Gene3D" id="3.60.20.40">
    <property type="match status" value="1"/>
</dbReference>
<accession>A0A2R6ALI0</accession>
<proteinExistence type="predicted"/>
<dbReference type="InterPro" id="IPR052896">
    <property type="entry name" value="GGT-like_enzyme"/>
</dbReference>
<sequence>MDIQEAIDAPRWAATGTIYDQNQEFYLEEDYAHLLPALASEGYRPKTTARFSSLMGHAQGIVRLPSGALMGGADPRGDGAAIGY</sequence>
<dbReference type="PANTHER" id="PTHR43881:SF5">
    <property type="entry name" value="GAMMA-GLUTAMYLTRANSPEPTIDASE"/>
    <property type="match status" value="1"/>
</dbReference>
<evidence type="ECO:0008006" key="3">
    <source>
        <dbReference type="Google" id="ProtNLM"/>
    </source>
</evidence>
<dbReference type="EMBL" id="NEXE01000175">
    <property type="protein sequence ID" value="PSN87238.1"/>
    <property type="molecule type" value="Genomic_DNA"/>
</dbReference>
<dbReference type="PANTHER" id="PTHR43881">
    <property type="entry name" value="GAMMA-GLUTAMYLTRANSPEPTIDASE (AFU_ORTHOLOGUE AFUA_4G13580)"/>
    <property type="match status" value="1"/>
</dbReference>
<reference evidence="1 2" key="1">
    <citation type="submission" date="2017-04" db="EMBL/GenBank/DDBJ databases">
        <title>Novel microbial lineages endemic to geothermal iron-oxide mats fill important gaps in the evolutionary history of Archaea.</title>
        <authorList>
            <person name="Jay Z.J."/>
            <person name="Beam J.P."/>
            <person name="Dlakic M."/>
            <person name="Rusch D.B."/>
            <person name="Kozubal M.A."/>
            <person name="Inskeep W.P."/>
        </authorList>
    </citation>
    <scope>NUCLEOTIDE SEQUENCE [LARGE SCALE GENOMIC DNA]</scope>
    <source>
        <strain evidence="1">OSP_D</strain>
    </source>
</reference>